<dbReference type="GO" id="GO:0042500">
    <property type="term" value="F:aspartic endopeptidase activity, intramembrane cleaving"/>
    <property type="evidence" value="ECO:0007669"/>
    <property type="project" value="InterPro"/>
</dbReference>
<dbReference type="NCBIfam" id="NF041679">
    <property type="entry name" value="IMP_arch_presen"/>
    <property type="match status" value="1"/>
</dbReference>
<accession>A0A9Q4C3M2</accession>
<dbReference type="AlphaFoldDB" id="A0A9Q4C3M2"/>
<dbReference type="SMART" id="SM00730">
    <property type="entry name" value="PSN"/>
    <property type="match status" value="1"/>
</dbReference>
<evidence type="ECO:0000313" key="7">
    <source>
        <dbReference type="Proteomes" id="UP001149411"/>
    </source>
</evidence>
<feature type="transmembrane region" description="Helical" evidence="5">
    <location>
        <begin position="96"/>
        <end position="113"/>
    </location>
</feature>
<feature type="transmembrane region" description="Helical" evidence="5">
    <location>
        <begin position="7"/>
        <end position="28"/>
    </location>
</feature>
<keyword evidence="3 5" id="KW-1133">Transmembrane helix</keyword>
<dbReference type="Pfam" id="PF06550">
    <property type="entry name" value="SPP"/>
    <property type="match status" value="1"/>
</dbReference>
<keyword evidence="6" id="KW-0645">Protease</keyword>
<gene>
    <name evidence="6" type="ORF">EGH25_00540</name>
</gene>
<evidence type="ECO:0000256" key="5">
    <source>
        <dbReference type="SAM" id="Phobius"/>
    </source>
</evidence>
<evidence type="ECO:0000256" key="2">
    <source>
        <dbReference type="ARBA" id="ARBA00022692"/>
    </source>
</evidence>
<dbReference type="GO" id="GO:0006508">
    <property type="term" value="P:proteolysis"/>
    <property type="evidence" value="ECO:0007669"/>
    <property type="project" value="UniProtKB-KW"/>
</dbReference>
<proteinExistence type="predicted"/>
<dbReference type="EC" id="3.4.23.-" evidence="6"/>
<evidence type="ECO:0000256" key="3">
    <source>
        <dbReference type="ARBA" id="ARBA00022989"/>
    </source>
</evidence>
<keyword evidence="7" id="KW-1185">Reference proteome</keyword>
<feature type="transmembrane region" description="Helical" evidence="5">
    <location>
        <begin position="48"/>
        <end position="65"/>
    </location>
</feature>
<evidence type="ECO:0000256" key="1">
    <source>
        <dbReference type="ARBA" id="ARBA00004127"/>
    </source>
</evidence>
<comment type="subcellular location">
    <subcellularLocation>
        <location evidence="1">Endomembrane system</location>
        <topology evidence="1">Multi-pass membrane protein</topology>
    </subcellularLocation>
</comment>
<keyword evidence="2 5" id="KW-0812">Transmembrane</keyword>
<dbReference type="GO" id="GO:0016020">
    <property type="term" value="C:membrane"/>
    <property type="evidence" value="ECO:0007669"/>
    <property type="project" value="InterPro"/>
</dbReference>
<dbReference type="InterPro" id="IPR006639">
    <property type="entry name" value="Preselin/SPP"/>
</dbReference>
<keyword evidence="6" id="KW-0378">Hydrolase</keyword>
<keyword evidence="4 5" id="KW-0472">Membrane</keyword>
<feature type="transmembrane region" description="Helical" evidence="5">
    <location>
        <begin position="259"/>
        <end position="282"/>
    </location>
</feature>
<protein>
    <submittedName>
        <fullName evidence="6">Presenilin family intramembrane aspartyl protease</fullName>
        <ecNumber evidence="6">3.4.23.-</ecNumber>
    </submittedName>
</protein>
<feature type="transmembrane region" description="Helical" evidence="5">
    <location>
        <begin position="125"/>
        <end position="153"/>
    </location>
</feature>
<dbReference type="RefSeq" id="WP_266085359.1">
    <property type="nucleotide sequence ID" value="NZ_RKLV01000001.1"/>
</dbReference>
<sequence length="287" mass="29328">MSGLRDVAPFVGMAALFIAVELLAIALVPSFEAAGLQATENAQDPTNSVIYFAAILVFTGFLLLAVRLGYGIVLRAVIIASVGVLCFYALSALIPFAAAVAGGVGVAALVAFYPEWYVVDTAGVLMGAAGAGIFGISFGIVPALLLLVVLAVYDAVAVYRTEHMLTLADGVMDLKLPVMFVVPRSAGYSFVDATDEVTEGDESDALYMGLGDAVIPGVLVASAAHFVGYAPAVGALVGALVGFVFLMRKVAEGEPHAGLPLLNGGAIAGFFIAAYAVGITPFEAMGL</sequence>
<evidence type="ECO:0000313" key="6">
    <source>
        <dbReference type="EMBL" id="MCX2817854.1"/>
    </source>
</evidence>
<dbReference type="GO" id="GO:0012505">
    <property type="term" value="C:endomembrane system"/>
    <property type="evidence" value="ECO:0007669"/>
    <property type="project" value="UniProtKB-SubCell"/>
</dbReference>
<dbReference type="EMBL" id="RKLV01000001">
    <property type="protein sequence ID" value="MCX2817854.1"/>
    <property type="molecule type" value="Genomic_DNA"/>
</dbReference>
<comment type="caution">
    <text evidence="6">The sequence shown here is derived from an EMBL/GenBank/DDBJ whole genome shotgun (WGS) entry which is preliminary data.</text>
</comment>
<feature type="transmembrane region" description="Helical" evidence="5">
    <location>
        <begin position="226"/>
        <end position="247"/>
    </location>
</feature>
<organism evidence="6 7">
    <name type="scientific">Halorutilus salinus</name>
    <dbReference type="NCBI Taxonomy" id="2487751"/>
    <lineage>
        <taxon>Archaea</taxon>
        <taxon>Methanobacteriati</taxon>
        <taxon>Methanobacteriota</taxon>
        <taxon>Stenosarchaea group</taxon>
        <taxon>Halobacteria</taxon>
        <taxon>Halorutilales</taxon>
        <taxon>Halorutilaceae</taxon>
        <taxon>Halorutilus</taxon>
    </lineage>
</organism>
<reference evidence="6" key="1">
    <citation type="submission" date="2022-09" db="EMBL/GenBank/DDBJ databases">
        <title>Haloadaptaus new haloarchaeum isolated from saline soil.</title>
        <authorList>
            <person name="Duran-Viseras A."/>
            <person name="Sanchez-Porro C."/>
            <person name="Ventosa A."/>
        </authorList>
    </citation>
    <scope>NUCLEOTIDE SEQUENCE</scope>
    <source>
        <strain evidence="6">F3-133</strain>
    </source>
</reference>
<evidence type="ECO:0000256" key="4">
    <source>
        <dbReference type="ARBA" id="ARBA00023136"/>
    </source>
</evidence>
<dbReference type="Proteomes" id="UP001149411">
    <property type="component" value="Unassembled WGS sequence"/>
</dbReference>
<dbReference type="InterPro" id="IPR010545">
    <property type="entry name" value="SPP"/>
</dbReference>
<name>A0A9Q4C3M2_9EURY</name>